<protein>
    <submittedName>
        <fullName evidence="1">Uncharacterized protein</fullName>
    </submittedName>
</protein>
<dbReference type="AlphaFoldDB" id="A0A0A9EE54"/>
<reference evidence="1" key="2">
    <citation type="journal article" date="2015" name="Data Brief">
        <title>Shoot transcriptome of the giant reed, Arundo donax.</title>
        <authorList>
            <person name="Barrero R.A."/>
            <person name="Guerrero F.D."/>
            <person name="Moolhuijzen P."/>
            <person name="Goolsby J.A."/>
            <person name="Tidwell J."/>
            <person name="Bellgard S.E."/>
            <person name="Bellgard M.I."/>
        </authorList>
    </citation>
    <scope>NUCLEOTIDE SEQUENCE</scope>
    <source>
        <tissue evidence="1">Shoot tissue taken approximately 20 cm above the soil surface</tissue>
    </source>
</reference>
<accession>A0A0A9EE54</accession>
<proteinExistence type="predicted"/>
<dbReference type="EMBL" id="GBRH01203578">
    <property type="protein sequence ID" value="JAD94317.1"/>
    <property type="molecule type" value="Transcribed_RNA"/>
</dbReference>
<reference evidence="1" key="1">
    <citation type="submission" date="2014-09" db="EMBL/GenBank/DDBJ databases">
        <authorList>
            <person name="Magalhaes I.L.F."/>
            <person name="Oliveira U."/>
            <person name="Santos F.R."/>
            <person name="Vidigal T.H.D.A."/>
            <person name="Brescovit A.D."/>
            <person name="Santos A.J."/>
        </authorList>
    </citation>
    <scope>NUCLEOTIDE SEQUENCE</scope>
    <source>
        <tissue evidence="1">Shoot tissue taken approximately 20 cm above the soil surface</tissue>
    </source>
</reference>
<name>A0A0A9EE54_ARUDO</name>
<organism evidence="1">
    <name type="scientific">Arundo donax</name>
    <name type="common">Giant reed</name>
    <name type="synonym">Donax arundinaceus</name>
    <dbReference type="NCBI Taxonomy" id="35708"/>
    <lineage>
        <taxon>Eukaryota</taxon>
        <taxon>Viridiplantae</taxon>
        <taxon>Streptophyta</taxon>
        <taxon>Embryophyta</taxon>
        <taxon>Tracheophyta</taxon>
        <taxon>Spermatophyta</taxon>
        <taxon>Magnoliopsida</taxon>
        <taxon>Liliopsida</taxon>
        <taxon>Poales</taxon>
        <taxon>Poaceae</taxon>
        <taxon>PACMAD clade</taxon>
        <taxon>Arundinoideae</taxon>
        <taxon>Arundineae</taxon>
        <taxon>Arundo</taxon>
    </lineage>
</organism>
<evidence type="ECO:0000313" key="1">
    <source>
        <dbReference type="EMBL" id="JAD94317.1"/>
    </source>
</evidence>
<sequence length="75" mass="8551">MITGLSDILKAILTGLCLSHYALKKKIFSLVRLIEPFSYGICGLTKHRAHCVCKGGLQFRMMIRVWFLQLHMVVT</sequence>